<dbReference type="SMART" id="SM00368">
    <property type="entry name" value="LRR_RI"/>
    <property type="match status" value="5"/>
</dbReference>
<keyword evidence="2" id="KW-0677">Repeat</keyword>
<evidence type="ECO:0000256" key="2">
    <source>
        <dbReference type="ARBA" id="ARBA00022737"/>
    </source>
</evidence>
<dbReference type="EMBL" id="LGRX02029752">
    <property type="protein sequence ID" value="KAK3246497.1"/>
    <property type="molecule type" value="Genomic_DNA"/>
</dbReference>
<feature type="non-terminal residue" evidence="3">
    <location>
        <position position="1170"/>
    </location>
</feature>
<keyword evidence="4" id="KW-1185">Reference proteome</keyword>
<comment type="caution">
    <text evidence="3">The sequence shown here is derived from an EMBL/GenBank/DDBJ whole genome shotgun (WGS) entry which is preliminary data.</text>
</comment>
<dbReference type="PANTHER" id="PTHR24111">
    <property type="entry name" value="LEUCINE-RICH REPEAT-CONTAINING PROTEIN 34"/>
    <property type="match status" value="1"/>
</dbReference>
<dbReference type="SUPFAM" id="SSF52047">
    <property type="entry name" value="RNI-like"/>
    <property type="match status" value="1"/>
</dbReference>
<dbReference type="PANTHER" id="PTHR24111:SF0">
    <property type="entry name" value="LEUCINE-RICH REPEAT-CONTAINING PROTEIN"/>
    <property type="match status" value="1"/>
</dbReference>
<evidence type="ECO:0000313" key="4">
    <source>
        <dbReference type="Proteomes" id="UP001190700"/>
    </source>
</evidence>
<dbReference type="InterPro" id="IPR001611">
    <property type="entry name" value="Leu-rich_rpt"/>
</dbReference>
<name>A0AAE0C151_9CHLO</name>
<proteinExistence type="predicted"/>
<dbReference type="AlphaFoldDB" id="A0AAE0C151"/>
<reference evidence="3 4" key="1">
    <citation type="journal article" date="2015" name="Genome Biol. Evol.">
        <title>Comparative Genomics of a Bacterivorous Green Alga Reveals Evolutionary Causalities and Consequences of Phago-Mixotrophic Mode of Nutrition.</title>
        <authorList>
            <person name="Burns J.A."/>
            <person name="Paasch A."/>
            <person name="Narechania A."/>
            <person name="Kim E."/>
        </authorList>
    </citation>
    <scope>NUCLEOTIDE SEQUENCE [LARGE SCALE GENOMIC DNA]</scope>
    <source>
        <strain evidence="3 4">PLY_AMNH</strain>
    </source>
</reference>
<evidence type="ECO:0000313" key="3">
    <source>
        <dbReference type="EMBL" id="KAK3246497.1"/>
    </source>
</evidence>
<comment type="subcellular location">
    <subcellularLocation>
        <location evidence="1">Cytoplasm</location>
        <location evidence="1">Cytoskeleton</location>
        <location evidence="1">Cilium axoneme</location>
    </subcellularLocation>
</comment>
<dbReference type="Pfam" id="PF13516">
    <property type="entry name" value="LRR_6"/>
    <property type="match status" value="1"/>
</dbReference>
<dbReference type="Proteomes" id="UP001190700">
    <property type="component" value="Unassembled WGS sequence"/>
</dbReference>
<dbReference type="SUPFAM" id="SSF81383">
    <property type="entry name" value="F-box domain"/>
    <property type="match status" value="1"/>
</dbReference>
<dbReference type="InterPro" id="IPR032675">
    <property type="entry name" value="LRR_dom_sf"/>
</dbReference>
<dbReference type="InterPro" id="IPR052201">
    <property type="entry name" value="LRR-containing_regulator"/>
</dbReference>
<dbReference type="InterPro" id="IPR036047">
    <property type="entry name" value="F-box-like_dom_sf"/>
</dbReference>
<dbReference type="Gene3D" id="3.80.10.10">
    <property type="entry name" value="Ribonuclease Inhibitor"/>
    <property type="match status" value="3"/>
</dbReference>
<evidence type="ECO:0000256" key="1">
    <source>
        <dbReference type="ARBA" id="ARBA00004430"/>
    </source>
</evidence>
<organism evidence="3 4">
    <name type="scientific">Cymbomonas tetramitiformis</name>
    <dbReference type="NCBI Taxonomy" id="36881"/>
    <lineage>
        <taxon>Eukaryota</taxon>
        <taxon>Viridiplantae</taxon>
        <taxon>Chlorophyta</taxon>
        <taxon>Pyramimonadophyceae</taxon>
        <taxon>Pyramimonadales</taxon>
        <taxon>Pyramimonadaceae</taxon>
        <taxon>Cymbomonas</taxon>
    </lineage>
</organism>
<sequence>MDLSPANSPSRSVRRRHVAVLTEGVFPFERLPDGVKENTWQRLGQWDLARCAAVSRGWRDALRAGAGQGELFTFEGTPAGCRVSPETVVRLWFAGSERGGFKRLDLRECPDVTWRDLHLDMCWMLAAGCAPETVLLAGVSPDEALSIRDEEHCRLMRVVDSAIYPTSSVSRSLTKVEAPLYLEEYLDEEREEVFQFLITGVPDCGKALWITGLTIATFATITDRDAFVSKLVECLTHPYSILTSLELSGGTNLCGFENSSQSLRDYETGHLRSLAEALGQNSRLTALDLSGSALYGWQPDTDTMLSLVYPLRESDEVGALCLRGVEALADALGRHPTLRSVRLCNNNLGGCIRRSLYPHGSDLSAAALDEAMRLKMIHLLGYEWTLCGCAGFRPTLTISRWDAGPARAIAAGLALSGSLRTADLLGNDLREAGAAVALAALGASDTLTSLCGIPPGAARADLSGRMLDPGDAALLAGELRCNSSLTAVNLLGNRLGKAGVAAVVAAFEARAALRTLCGLEAGCRELRLQHSVDPWDLRMVAADIRRGRQGGCAEALSAIEIEDLADLETRTKYNGGGPRPATEDEVEELAKELSSAMAEAPERWEAFNGIPLRGLRSGSIKDLEGVTNLGGVGVMVLARWMATEVPPGLRSASLVGVRVNAVAARAVIDAARLFDPPVRLCGRWMEQRTRAGLLSPAALTGPEALLIAHDLSLGEGRGCPLGLLGSGIDTEGAAALIEAAESCTDYQMALCGALVEQARVEMPEAVAAGGLRVQDMMLLAHDLKTLHLPPRAAVTLDLSRCPRHGEFQVEGFAMLVDVLAANQSGLTALNLASNRIGAAPLMLTRAAVPMSDVRMLAPQPVTGQMQQLCLFEGVRWSVDARNANSTLDLRRASPCRLEPLIDLVACCTELRELDLSGELPSPQAAAAALCPALRAWRVLLGACSSATGGNLLCQMGKGGRGRYVGTDMRRLAEALGRNTGLRRLSLARNAFGGKLEFCQGSRRNEVLTDTSRDDAAQVIACLCRSLAQHSSLESLDLSSNALGPVSAALLARGWPAFHPGLHSLNLLNNEFGRAGAEAISAAFLGGPTVQTVCGLTPGARSLDLPGMHPQWDLLLLAAELCRAGAGTADLRSLRLRIDCSPCRNDSAYGIAAVVEALALPHCQVADLDLS</sequence>
<evidence type="ECO:0008006" key="5">
    <source>
        <dbReference type="Google" id="ProtNLM"/>
    </source>
</evidence>
<dbReference type="GO" id="GO:0005930">
    <property type="term" value="C:axoneme"/>
    <property type="evidence" value="ECO:0007669"/>
    <property type="project" value="UniProtKB-SubCell"/>
</dbReference>
<accession>A0AAE0C151</accession>
<gene>
    <name evidence="3" type="ORF">CYMTET_43967</name>
</gene>
<protein>
    <recommendedName>
        <fullName evidence="5">F-box domain-containing protein</fullName>
    </recommendedName>
</protein>